<dbReference type="EMBL" id="PIOD01000001">
    <property type="protein sequence ID" value="RDW21926.1"/>
    <property type="molecule type" value="Genomic_DNA"/>
</dbReference>
<dbReference type="Proteomes" id="UP000256520">
    <property type="component" value="Unassembled WGS sequence"/>
</dbReference>
<keyword evidence="7" id="KW-0067">ATP-binding</keyword>
<dbReference type="InterPro" id="IPR049874">
    <property type="entry name" value="ROK_cs"/>
</dbReference>
<comment type="caution">
    <text evidence="9">The sequence shown here is derived from an EMBL/GenBank/DDBJ whole genome shotgun (WGS) entry which is preliminary data.</text>
</comment>
<dbReference type="InterPro" id="IPR043129">
    <property type="entry name" value="ATPase_NBD"/>
</dbReference>
<dbReference type="GO" id="GO:0005737">
    <property type="term" value="C:cytoplasm"/>
    <property type="evidence" value="ECO:0007669"/>
    <property type="project" value="InterPro"/>
</dbReference>
<evidence type="ECO:0000256" key="8">
    <source>
        <dbReference type="ARBA" id="ARBA00032386"/>
    </source>
</evidence>
<evidence type="ECO:0000313" key="9">
    <source>
        <dbReference type="EMBL" id="RDW21926.1"/>
    </source>
</evidence>
<dbReference type="NCBIfam" id="TIGR00744">
    <property type="entry name" value="ROK_glcA_fam"/>
    <property type="match status" value="1"/>
</dbReference>
<dbReference type="PANTHER" id="PTHR18964">
    <property type="entry name" value="ROK (REPRESSOR, ORF, KINASE) FAMILY"/>
    <property type="match status" value="1"/>
</dbReference>
<dbReference type="RefSeq" id="WP_115747759.1">
    <property type="nucleotide sequence ID" value="NZ_PIOD01000001.1"/>
</dbReference>
<keyword evidence="10" id="KW-1185">Reference proteome</keyword>
<dbReference type="InterPro" id="IPR000600">
    <property type="entry name" value="ROK"/>
</dbReference>
<dbReference type="GO" id="GO:0004340">
    <property type="term" value="F:glucokinase activity"/>
    <property type="evidence" value="ECO:0007669"/>
    <property type="project" value="UniProtKB-EC"/>
</dbReference>
<evidence type="ECO:0000256" key="3">
    <source>
        <dbReference type="ARBA" id="ARBA00014701"/>
    </source>
</evidence>
<gene>
    <name evidence="9" type="ORF">CWR45_00090</name>
</gene>
<dbReference type="Pfam" id="PF00480">
    <property type="entry name" value="ROK"/>
    <property type="match status" value="1"/>
</dbReference>
<proteinExistence type="inferred from homology"/>
<protein>
    <recommendedName>
        <fullName evidence="3">Glucokinase</fullName>
        <ecNumber evidence="2">2.7.1.2</ecNumber>
    </recommendedName>
    <alternativeName>
        <fullName evidence="8">Glucose kinase</fullName>
    </alternativeName>
</protein>
<comment type="similarity">
    <text evidence="1">Belongs to the ROK (NagC/XylR) family.</text>
</comment>
<evidence type="ECO:0000256" key="5">
    <source>
        <dbReference type="ARBA" id="ARBA00022741"/>
    </source>
</evidence>
<dbReference type="InterPro" id="IPR004654">
    <property type="entry name" value="ROK_glcA"/>
</dbReference>
<reference evidence="10" key="1">
    <citation type="submission" date="2017-11" db="EMBL/GenBank/DDBJ databases">
        <authorList>
            <person name="Zhu W."/>
        </authorList>
    </citation>
    <scope>NUCLEOTIDE SEQUENCE [LARGE SCALE GENOMIC DNA]</scope>
    <source>
        <strain evidence="10">CAU 1051</strain>
    </source>
</reference>
<evidence type="ECO:0000256" key="1">
    <source>
        <dbReference type="ARBA" id="ARBA00006479"/>
    </source>
</evidence>
<dbReference type="Gene3D" id="3.30.420.40">
    <property type="match status" value="2"/>
</dbReference>
<evidence type="ECO:0000256" key="6">
    <source>
        <dbReference type="ARBA" id="ARBA00022777"/>
    </source>
</evidence>
<dbReference type="GO" id="GO:0006096">
    <property type="term" value="P:glycolytic process"/>
    <property type="evidence" value="ECO:0007669"/>
    <property type="project" value="InterPro"/>
</dbReference>
<dbReference type="SUPFAM" id="SSF53067">
    <property type="entry name" value="Actin-like ATPase domain"/>
    <property type="match status" value="1"/>
</dbReference>
<dbReference type="PANTHER" id="PTHR18964:SF149">
    <property type="entry name" value="BIFUNCTIONAL UDP-N-ACETYLGLUCOSAMINE 2-EPIMERASE_N-ACETYLMANNOSAMINE KINASE"/>
    <property type="match status" value="1"/>
</dbReference>
<dbReference type="OrthoDB" id="9810372at2"/>
<keyword evidence="6 9" id="KW-0418">Kinase</keyword>
<evidence type="ECO:0000256" key="2">
    <source>
        <dbReference type="ARBA" id="ARBA00012323"/>
    </source>
</evidence>
<evidence type="ECO:0000256" key="7">
    <source>
        <dbReference type="ARBA" id="ARBA00022840"/>
    </source>
</evidence>
<accession>A0A3D8Q0F3</accession>
<evidence type="ECO:0000313" key="10">
    <source>
        <dbReference type="Proteomes" id="UP000256520"/>
    </source>
</evidence>
<dbReference type="EC" id="2.7.1.2" evidence="2"/>
<dbReference type="GO" id="GO:0005524">
    <property type="term" value="F:ATP binding"/>
    <property type="evidence" value="ECO:0007669"/>
    <property type="project" value="UniProtKB-KW"/>
</dbReference>
<dbReference type="PROSITE" id="PS01125">
    <property type="entry name" value="ROK"/>
    <property type="match status" value="1"/>
</dbReference>
<keyword evidence="4" id="KW-0808">Transferase</keyword>
<dbReference type="AlphaFoldDB" id="A0A3D8Q0F3"/>
<name>A0A3D8Q0F3_9BACI</name>
<keyword evidence="5" id="KW-0547">Nucleotide-binding</keyword>
<evidence type="ECO:0000256" key="4">
    <source>
        <dbReference type="ARBA" id="ARBA00022679"/>
    </source>
</evidence>
<organism evidence="9 10">
    <name type="scientific">Oceanobacillus chungangensis</name>
    <dbReference type="NCBI Taxonomy" id="1229152"/>
    <lineage>
        <taxon>Bacteria</taxon>
        <taxon>Bacillati</taxon>
        <taxon>Bacillota</taxon>
        <taxon>Bacilli</taxon>
        <taxon>Bacillales</taxon>
        <taxon>Bacillaceae</taxon>
        <taxon>Oceanobacillus</taxon>
    </lineage>
</organism>
<sequence length="321" mass="33748">MNEEILVGIDIGGTAVKLGFINSQGEILKKWEIPTNLANAGNGIIDDIWNSIKAQLDQVDIKNKTILGLGVGAPGFIEAKTGYVYVAVNIGWKDFDLAQKLKEKSGLPVFVENDANLAALGENWLGAGEQADNMIAITLGTGVGGGIIANGKALNGENGMSGEIGHITIDPNGYSCNCGRKGCLETIASATGIVRQAMDYINDNGNSSIAAFYEENGKLTAKDVFDLASEGDEGCEAIVNNTMEILGLTIANMCTIINPSKVLIGGGVSKAGDHLLTKITTAFEKYALPRIQEACEIRIAKLGNDAGIIGGAYLVKQKLKQ</sequence>